<comment type="subcellular location">
    <subcellularLocation>
        <location evidence="1">Secreted</location>
        <location evidence="1">Cell wall</location>
    </subcellularLocation>
</comment>
<evidence type="ECO:0000256" key="4">
    <source>
        <dbReference type="ARBA" id="ARBA00022729"/>
    </source>
</evidence>
<dbReference type="GO" id="GO:0009277">
    <property type="term" value="C:fungal-type cell wall"/>
    <property type="evidence" value="ECO:0007669"/>
    <property type="project" value="TreeGrafter"/>
</dbReference>
<dbReference type="EMBL" id="JAANIU010001355">
    <property type="protein sequence ID" value="KAG1567655.1"/>
    <property type="molecule type" value="Genomic_DNA"/>
</dbReference>
<name>A0A9P6YZF0_9FUNG</name>
<evidence type="ECO:0000313" key="7">
    <source>
        <dbReference type="Proteomes" id="UP000740926"/>
    </source>
</evidence>
<dbReference type="PANTHER" id="PTHR31018">
    <property type="entry name" value="SPORULATION-SPECIFIC PROTEIN-RELATED"/>
    <property type="match status" value="1"/>
</dbReference>
<keyword evidence="4" id="KW-0732">Signal</keyword>
<dbReference type="AlphaFoldDB" id="A0A9P6YZF0"/>
<evidence type="ECO:0000313" key="6">
    <source>
        <dbReference type="EMBL" id="KAG1567655.1"/>
    </source>
</evidence>
<keyword evidence="5" id="KW-0325">Glycoprotein</keyword>
<dbReference type="GO" id="GO:0009986">
    <property type="term" value="C:cell surface"/>
    <property type="evidence" value="ECO:0007669"/>
    <property type="project" value="TreeGrafter"/>
</dbReference>
<dbReference type="InterPro" id="IPR051648">
    <property type="entry name" value="CWI-Assembly_Regulator"/>
</dbReference>
<evidence type="ECO:0000256" key="3">
    <source>
        <dbReference type="ARBA" id="ARBA00022525"/>
    </source>
</evidence>
<accession>A0A9P6YZF0</accession>
<sequence length="288" mass="31016">MYIRANQDLQVVNGCQTVEGSVYIQNFTASEIINLSGLQQVHGDLIIDENRGLTQIILGNLAQVDGKFKLKDSPLLKRIDFPKLTSVRSLELSILPLLETVQFSLGLSEVTDAITITDTAIKAIEGLTVNKVGNVSIANNVNLTRIDLSHLEQIDGVISISANSPHTILDLSSVSSLFRGDFRHIATLLGLNRIQKATGDLSFISNQFATLSLPNVTEITGTLTVSENKQLTNMSVPNLRALGGALAISNNTNLISITGPNLEIINGSIEITGCFEKIDLPKLSNVQA</sequence>
<evidence type="ECO:0000256" key="2">
    <source>
        <dbReference type="ARBA" id="ARBA00022512"/>
    </source>
</evidence>
<evidence type="ECO:0008006" key="8">
    <source>
        <dbReference type="Google" id="ProtNLM"/>
    </source>
</evidence>
<dbReference type="Proteomes" id="UP000740926">
    <property type="component" value="Unassembled WGS sequence"/>
</dbReference>
<dbReference type="InterPro" id="IPR036941">
    <property type="entry name" value="Rcpt_L-dom_sf"/>
</dbReference>
<dbReference type="GO" id="GO:0005886">
    <property type="term" value="C:plasma membrane"/>
    <property type="evidence" value="ECO:0007669"/>
    <property type="project" value="TreeGrafter"/>
</dbReference>
<dbReference type="GO" id="GO:0031505">
    <property type="term" value="P:fungal-type cell wall organization"/>
    <property type="evidence" value="ECO:0007669"/>
    <property type="project" value="TreeGrafter"/>
</dbReference>
<keyword evidence="3" id="KW-0964">Secreted</keyword>
<protein>
    <recommendedName>
        <fullName evidence="8">Receptor L-domain domain-containing protein</fullName>
    </recommendedName>
</protein>
<evidence type="ECO:0000256" key="5">
    <source>
        <dbReference type="ARBA" id="ARBA00023180"/>
    </source>
</evidence>
<dbReference type="SUPFAM" id="SSF52058">
    <property type="entry name" value="L domain-like"/>
    <property type="match status" value="2"/>
</dbReference>
<dbReference type="PANTHER" id="PTHR31018:SF3">
    <property type="entry name" value="RECEPTOR PROTEIN-TYROSINE KINASE"/>
    <property type="match status" value="1"/>
</dbReference>
<keyword evidence="7" id="KW-1185">Reference proteome</keyword>
<gene>
    <name evidence="6" type="ORF">G6F50_008010</name>
</gene>
<evidence type="ECO:0000256" key="1">
    <source>
        <dbReference type="ARBA" id="ARBA00004191"/>
    </source>
</evidence>
<organism evidence="6 7">
    <name type="scientific">Rhizopus delemar</name>
    <dbReference type="NCBI Taxonomy" id="936053"/>
    <lineage>
        <taxon>Eukaryota</taxon>
        <taxon>Fungi</taxon>
        <taxon>Fungi incertae sedis</taxon>
        <taxon>Mucoromycota</taxon>
        <taxon>Mucoromycotina</taxon>
        <taxon>Mucoromycetes</taxon>
        <taxon>Mucorales</taxon>
        <taxon>Mucorineae</taxon>
        <taxon>Rhizopodaceae</taxon>
        <taxon>Rhizopus</taxon>
    </lineage>
</organism>
<comment type="caution">
    <text evidence="6">The sequence shown here is derived from an EMBL/GenBank/DDBJ whole genome shotgun (WGS) entry which is preliminary data.</text>
</comment>
<proteinExistence type="predicted"/>
<dbReference type="Gene3D" id="3.80.20.20">
    <property type="entry name" value="Receptor L-domain"/>
    <property type="match status" value="2"/>
</dbReference>
<reference evidence="6 7" key="1">
    <citation type="journal article" date="2020" name="Microb. Genom.">
        <title>Genetic diversity of clinical and environmental Mucorales isolates obtained from an investigation of mucormycosis cases among solid organ transplant recipients.</title>
        <authorList>
            <person name="Nguyen M.H."/>
            <person name="Kaul D."/>
            <person name="Muto C."/>
            <person name="Cheng S.J."/>
            <person name="Richter R.A."/>
            <person name="Bruno V.M."/>
            <person name="Liu G."/>
            <person name="Beyhan S."/>
            <person name="Sundermann A.J."/>
            <person name="Mounaud S."/>
            <person name="Pasculle A.W."/>
            <person name="Nierman W.C."/>
            <person name="Driscoll E."/>
            <person name="Cumbie R."/>
            <person name="Clancy C.J."/>
            <person name="Dupont C.L."/>
        </authorList>
    </citation>
    <scope>NUCLEOTIDE SEQUENCE [LARGE SCALE GENOMIC DNA]</scope>
    <source>
        <strain evidence="6 7">GL24</strain>
    </source>
</reference>
<keyword evidence="2" id="KW-0134">Cell wall</keyword>